<evidence type="ECO:0000256" key="8">
    <source>
        <dbReference type="ARBA" id="ARBA00022842"/>
    </source>
</evidence>
<evidence type="ECO:0000256" key="3">
    <source>
        <dbReference type="ARBA" id="ARBA00010708"/>
    </source>
</evidence>
<evidence type="ECO:0000256" key="9">
    <source>
        <dbReference type="ARBA" id="ARBA00023029"/>
    </source>
</evidence>
<name>A0A6J6S599_9ZZZZ</name>
<dbReference type="Gene3D" id="3.30.565.10">
    <property type="entry name" value="Histidine kinase-like ATPase, C-terminal domain"/>
    <property type="match status" value="1"/>
</dbReference>
<feature type="region of interest" description="Disordered" evidence="12">
    <location>
        <begin position="1"/>
        <end position="22"/>
    </location>
</feature>
<evidence type="ECO:0000256" key="5">
    <source>
        <dbReference type="ARBA" id="ARBA00022723"/>
    </source>
</evidence>
<keyword evidence="9" id="KW-0799">Topoisomerase</keyword>
<dbReference type="SMART" id="SM00387">
    <property type="entry name" value="HATPase_c"/>
    <property type="match status" value="1"/>
</dbReference>
<dbReference type="FunFam" id="3.30.230.10:FF:000005">
    <property type="entry name" value="DNA gyrase subunit B"/>
    <property type="match status" value="1"/>
</dbReference>
<sequence>MSAESSPQDPQQPSEQVPAVDETEVDIRPNGVEYDASAIQVLEGLEAVRKRPGMYIGSTGERGLHHLIWEIVDNAVDESLAGYCDRIVVTLQADGAIRVEDNGRGIPTDTAPGQEMPAVTMALTMLHAGGKFGGGGYKVSGGLHGVGVSVVNALSTHLIVDVRNRGHLWRQSFTVGVPDADLAMVRPMEPGERTGTTVTYWASPDIFETTTYSLETITSRIREMAFLNKGLEIVVRDERPSADDLVEAIEDDTVDNDIDGSGADAIQRAEGGGLEQVFKYDRGLVDYVEHLNRRKTAANPTVISFEAETPESVENHMSLEVAMQWNTTFSESVHTFANTINTHEGGTHEEGFRSALTGLVNTWGMEWGLMKKPEDRVSGDDIREGLTAIISIKMGEPQFEGQTKTKLGNTEAKGFVQRLVNDQLGAWLEQNPAEGKEIVRKAQSAAMARIAARKARDLARSRKGLLGGGGLPGKLSDCQSTNPVECEVFIVEGDSAGGSARQGRDPRVQAILPIRGKILNVEKARIDKVLANTEVQAIISALGTGIHEEFDLDKLRYHKVVLMADADVDGHHINTLLLTLLFRFMKPLIEHGFVYMAQPPLYRIRWNKPAEHEFVYSDTERDLMMRDGLEQGKKLPKENPVQRYKGLGEMNAEELWETTMNPEQRLMLQVTLDDAAHADEIFSILMGEDVEQRRSFIQRNAKDVRFLDI</sequence>
<dbReference type="InterPro" id="IPR000565">
    <property type="entry name" value="Topo_IIA_B"/>
</dbReference>
<dbReference type="PRINTS" id="PR01159">
    <property type="entry name" value="DNAGYRASEB"/>
</dbReference>
<dbReference type="Pfam" id="PF02518">
    <property type="entry name" value="HATPase_c"/>
    <property type="match status" value="1"/>
</dbReference>
<proteinExistence type="inferred from homology"/>
<dbReference type="Gene3D" id="3.30.230.10">
    <property type="match status" value="1"/>
</dbReference>
<dbReference type="InterPro" id="IPR006171">
    <property type="entry name" value="TOPRIM_dom"/>
</dbReference>
<dbReference type="InterPro" id="IPR011557">
    <property type="entry name" value="GyrB"/>
</dbReference>
<dbReference type="GO" id="GO:0003677">
    <property type="term" value="F:DNA binding"/>
    <property type="evidence" value="ECO:0007669"/>
    <property type="project" value="UniProtKB-KW"/>
</dbReference>
<keyword evidence="10" id="KW-0238">DNA-binding</keyword>
<dbReference type="InterPro" id="IPR013506">
    <property type="entry name" value="Topo_IIA_bsu_dom2"/>
</dbReference>
<dbReference type="InterPro" id="IPR013760">
    <property type="entry name" value="Topo_IIA-like_dom_sf"/>
</dbReference>
<dbReference type="NCBIfam" id="NF004189">
    <property type="entry name" value="PRK05644.1"/>
    <property type="match status" value="1"/>
</dbReference>
<dbReference type="Gene3D" id="3.40.50.670">
    <property type="match status" value="1"/>
</dbReference>
<protein>
    <recommendedName>
        <fullName evidence="4">DNA topoisomerase (ATP-hydrolyzing)</fullName>
        <ecNumber evidence="4">5.6.2.2</ecNumber>
    </recommendedName>
</protein>
<dbReference type="AlphaFoldDB" id="A0A6J6S599"/>
<evidence type="ECO:0000256" key="2">
    <source>
        <dbReference type="ARBA" id="ARBA00001946"/>
    </source>
</evidence>
<dbReference type="GO" id="GO:0046872">
    <property type="term" value="F:metal ion binding"/>
    <property type="evidence" value="ECO:0007669"/>
    <property type="project" value="UniProtKB-KW"/>
</dbReference>
<dbReference type="HAMAP" id="MF_01898">
    <property type="entry name" value="GyrB"/>
    <property type="match status" value="1"/>
</dbReference>
<dbReference type="InterPro" id="IPR036890">
    <property type="entry name" value="HATPase_C_sf"/>
</dbReference>
<keyword evidence="8" id="KW-0460">Magnesium</keyword>
<dbReference type="SUPFAM" id="SSF55874">
    <property type="entry name" value="ATPase domain of HSP90 chaperone/DNA topoisomerase II/histidine kinase"/>
    <property type="match status" value="1"/>
</dbReference>
<evidence type="ECO:0000256" key="7">
    <source>
        <dbReference type="ARBA" id="ARBA00022840"/>
    </source>
</evidence>
<dbReference type="CDD" id="cd16928">
    <property type="entry name" value="HATPase_GyrB-like"/>
    <property type="match status" value="1"/>
</dbReference>
<keyword evidence="11" id="KW-0413">Isomerase</keyword>
<dbReference type="EC" id="5.6.2.2" evidence="4"/>
<gene>
    <name evidence="14" type="ORF">UFOPK2579_02526</name>
</gene>
<evidence type="ECO:0000256" key="1">
    <source>
        <dbReference type="ARBA" id="ARBA00000185"/>
    </source>
</evidence>
<dbReference type="Pfam" id="PF00204">
    <property type="entry name" value="DNA_gyraseB"/>
    <property type="match status" value="1"/>
</dbReference>
<evidence type="ECO:0000256" key="10">
    <source>
        <dbReference type="ARBA" id="ARBA00023125"/>
    </source>
</evidence>
<dbReference type="InterPro" id="IPR014721">
    <property type="entry name" value="Ribsml_uS5_D2-typ_fold_subgr"/>
</dbReference>
<feature type="compositionally biased region" description="Low complexity" evidence="12">
    <location>
        <begin position="1"/>
        <end position="18"/>
    </location>
</feature>
<dbReference type="InterPro" id="IPR020568">
    <property type="entry name" value="Ribosomal_Su5_D2-typ_SF"/>
</dbReference>
<dbReference type="FunFam" id="3.40.50.670:FF:000002">
    <property type="entry name" value="DNA gyrase subunit B"/>
    <property type="match status" value="1"/>
</dbReference>
<dbReference type="PANTHER" id="PTHR45866:SF1">
    <property type="entry name" value="DNA GYRASE SUBUNIT B, MITOCHONDRIAL"/>
    <property type="match status" value="1"/>
</dbReference>
<dbReference type="Pfam" id="PF01751">
    <property type="entry name" value="Toprim"/>
    <property type="match status" value="1"/>
</dbReference>
<dbReference type="FunFam" id="3.30.565.10:FF:000002">
    <property type="entry name" value="DNA gyrase subunit B"/>
    <property type="match status" value="1"/>
</dbReference>
<dbReference type="GO" id="GO:0005524">
    <property type="term" value="F:ATP binding"/>
    <property type="evidence" value="ECO:0007669"/>
    <property type="project" value="UniProtKB-KW"/>
</dbReference>
<dbReference type="PROSITE" id="PS00177">
    <property type="entry name" value="TOPOISOMERASE_II"/>
    <property type="match status" value="1"/>
</dbReference>
<dbReference type="GO" id="GO:0005694">
    <property type="term" value="C:chromosome"/>
    <property type="evidence" value="ECO:0007669"/>
    <property type="project" value="InterPro"/>
</dbReference>
<organism evidence="14">
    <name type="scientific">freshwater metagenome</name>
    <dbReference type="NCBI Taxonomy" id="449393"/>
    <lineage>
        <taxon>unclassified sequences</taxon>
        <taxon>metagenomes</taxon>
        <taxon>ecological metagenomes</taxon>
    </lineage>
</organism>
<keyword evidence="5" id="KW-0479">Metal-binding</keyword>
<dbReference type="InterPro" id="IPR001241">
    <property type="entry name" value="Topo_IIA"/>
</dbReference>
<dbReference type="InterPro" id="IPR013759">
    <property type="entry name" value="Topo_IIA_B_C"/>
</dbReference>
<accession>A0A6J6S599</accession>
<comment type="cofactor">
    <cofactor evidence="2">
        <name>Mg(2+)</name>
        <dbReference type="ChEBI" id="CHEBI:18420"/>
    </cofactor>
</comment>
<dbReference type="InterPro" id="IPR018522">
    <property type="entry name" value="TopoIIA_CS"/>
</dbReference>
<comment type="similarity">
    <text evidence="3">Belongs to the type II topoisomerase GyrB family.</text>
</comment>
<evidence type="ECO:0000256" key="4">
    <source>
        <dbReference type="ARBA" id="ARBA00012895"/>
    </source>
</evidence>
<dbReference type="PROSITE" id="PS50880">
    <property type="entry name" value="TOPRIM"/>
    <property type="match status" value="1"/>
</dbReference>
<dbReference type="InterPro" id="IPR003594">
    <property type="entry name" value="HATPase_dom"/>
</dbReference>
<dbReference type="SMART" id="SM00433">
    <property type="entry name" value="TOP2c"/>
    <property type="match status" value="1"/>
</dbReference>
<dbReference type="SUPFAM" id="SSF54211">
    <property type="entry name" value="Ribosomal protein S5 domain 2-like"/>
    <property type="match status" value="1"/>
</dbReference>
<dbReference type="SUPFAM" id="SSF56719">
    <property type="entry name" value="Type II DNA topoisomerase"/>
    <property type="match status" value="1"/>
</dbReference>
<evidence type="ECO:0000256" key="11">
    <source>
        <dbReference type="ARBA" id="ARBA00023235"/>
    </source>
</evidence>
<comment type="catalytic activity">
    <reaction evidence="1">
        <text>ATP-dependent breakage, passage and rejoining of double-stranded DNA.</text>
        <dbReference type="EC" id="5.6.2.2"/>
    </reaction>
</comment>
<dbReference type="Pfam" id="PF00986">
    <property type="entry name" value="DNA_gyraseB_C"/>
    <property type="match status" value="1"/>
</dbReference>
<dbReference type="PRINTS" id="PR00418">
    <property type="entry name" value="TPI2FAMILY"/>
</dbReference>
<dbReference type="CDD" id="cd00822">
    <property type="entry name" value="TopoII_Trans_DNA_gyrase"/>
    <property type="match status" value="1"/>
</dbReference>
<evidence type="ECO:0000256" key="12">
    <source>
        <dbReference type="SAM" id="MobiDB-lite"/>
    </source>
</evidence>
<keyword evidence="7" id="KW-0067">ATP-binding</keyword>
<dbReference type="PANTHER" id="PTHR45866">
    <property type="entry name" value="DNA GYRASE/TOPOISOMERASE SUBUNIT B"/>
    <property type="match status" value="1"/>
</dbReference>
<evidence type="ECO:0000259" key="13">
    <source>
        <dbReference type="PROSITE" id="PS50880"/>
    </source>
</evidence>
<dbReference type="NCBIfam" id="TIGR01059">
    <property type="entry name" value="gyrB"/>
    <property type="match status" value="1"/>
</dbReference>
<dbReference type="GO" id="GO:0034335">
    <property type="term" value="F:DNA negative supercoiling activity"/>
    <property type="evidence" value="ECO:0007669"/>
    <property type="project" value="UniProtKB-ARBA"/>
</dbReference>
<reference evidence="14" key="1">
    <citation type="submission" date="2020-05" db="EMBL/GenBank/DDBJ databases">
        <authorList>
            <person name="Chiriac C."/>
            <person name="Salcher M."/>
            <person name="Ghai R."/>
            <person name="Kavagutti S V."/>
        </authorList>
    </citation>
    <scope>NUCLEOTIDE SEQUENCE</scope>
</reference>
<dbReference type="EMBL" id="CAEZXR010000382">
    <property type="protein sequence ID" value="CAB4730180.1"/>
    <property type="molecule type" value="Genomic_DNA"/>
</dbReference>
<evidence type="ECO:0000256" key="6">
    <source>
        <dbReference type="ARBA" id="ARBA00022741"/>
    </source>
</evidence>
<dbReference type="GO" id="GO:0006265">
    <property type="term" value="P:DNA topological change"/>
    <property type="evidence" value="ECO:0007669"/>
    <property type="project" value="InterPro"/>
</dbReference>
<evidence type="ECO:0000313" key="14">
    <source>
        <dbReference type="EMBL" id="CAB4730180.1"/>
    </source>
</evidence>
<feature type="domain" description="Toprim" evidence="13">
    <location>
        <begin position="486"/>
        <end position="600"/>
    </location>
</feature>
<keyword evidence="6" id="KW-0547">Nucleotide-binding</keyword>
<dbReference type="InterPro" id="IPR002288">
    <property type="entry name" value="DNA_gyrase_B_C"/>
</dbReference>